<organism evidence="1 3">
    <name type="scientific">Paracoccus sediminis</name>
    <dbReference type="NCBI Taxonomy" id="1214787"/>
    <lineage>
        <taxon>Bacteria</taxon>
        <taxon>Pseudomonadati</taxon>
        <taxon>Pseudomonadota</taxon>
        <taxon>Alphaproteobacteria</taxon>
        <taxon>Rhodobacterales</taxon>
        <taxon>Paracoccaceae</taxon>
        <taxon>Paracoccus</taxon>
    </lineage>
</organism>
<dbReference type="RefSeq" id="WP_089386374.1">
    <property type="nucleotide sequence ID" value="NZ_FZNM01000001.1"/>
</dbReference>
<evidence type="ECO:0000313" key="1">
    <source>
        <dbReference type="EMBL" id="SNR24091.1"/>
    </source>
</evidence>
<reference evidence="2 4" key="3">
    <citation type="submission" date="2019-02" db="EMBL/GenBank/DDBJ databases">
        <authorList>
            <person name="Zhang G."/>
        </authorList>
    </citation>
    <scope>NUCLEOTIDE SEQUENCE [LARGE SCALE GENOMIC DNA]</scope>
    <source>
        <strain evidence="2 4">CMB17</strain>
    </source>
</reference>
<evidence type="ECO:0000313" key="4">
    <source>
        <dbReference type="Proteomes" id="UP000292859"/>
    </source>
</evidence>
<dbReference type="EMBL" id="FZNM01000001">
    <property type="protein sequence ID" value="SNR24091.1"/>
    <property type="molecule type" value="Genomic_DNA"/>
</dbReference>
<evidence type="ECO:0000313" key="2">
    <source>
        <dbReference type="EMBL" id="TBN52957.1"/>
    </source>
</evidence>
<reference evidence="1" key="1">
    <citation type="submission" date="2017-06" db="EMBL/GenBank/DDBJ databases">
        <authorList>
            <person name="Kim H.J."/>
            <person name="Triplett B.A."/>
        </authorList>
    </citation>
    <scope>NUCLEOTIDE SEQUENCE [LARGE SCALE GENOMIC DNA]</scope>
    <source>
        <strain evidence="1">DSM 26170</strain>
    </source>
</reference>
<name>A0A238UQ80_9RHOB</name>
<reference evidence="3" key="2">
    <citation type="submission" date="2017-06" db="EMBL/GenBank/DDBJ databases">
        <authorList>
            <person name="Varghese N."/>
            <person name="Submissions S."/>
        </authorList>
    </citation>
    <scope>NUCLEOTIDE SEQUENCE [LARGE SCALE GENOMIC DNA]</scope>
    <source>
        <strain evidence="3">DSM 26170</strain>
    </source>
</reference>
<dbReference type="Proteomes" id="UP000198409">
    <property type="component" value="Unassembled WGS sequence"/>
</dbReference>
<gene>
    <name evidence="2" type="ORF">EYF88_01775</name>
    <name evidence="1" type="ORF">SAMN06265378_101268</name>
</gene>
<protein>
    <submittedName>
        <fullName evidence="1">Uncharacterized protein</fullName>
    </submittedName>
</protein>
<accession>A0A238UQ80</accession>
<keyword evidence="4" id="KW-1185">Reference proteome</keyword>
<sequence>MADETKIASLPVMNESIQAELQAAFARIQSVPVSRTLIDLVDADLWLNGVDGPIEAGSDQVDALLDGFDQPHAMIA</sequence>
<evidence type="ECO:0000313" key="3">
    <source>
        <dbReference type="Proteomes" id="UP000198409"/>
    </source>
</evidence>
<dbReference type="AlphaFoldDB" id="A0A238UQ80"/>
<proteinExistence type="predicted"/>
<dbReference type="Proteomes" id="UP000292859">
    <property type="component" value="Unassembled WGS sequence"/>
</dbReference>
<dbReference type="EMBL" id="SIRL01000001">
    <property type="protein sequence ID" value="TBN52957.1"/>
    <property type="molecule type" value="Genomic_DNA"/>
</dbReference>